<feature type="region of interest" description="Disordered" evidence="1">
    <location>
        <begin position="43"/>
        <end position="75"/>
    </location>
</feature>
<keyword evidence="5" id="KW-1185">Reference proteome</keyword>
<protein>
    <submittedName>
        <fullName evidence="4">Polysaccharide deacetylase family protein</fullName>
    </submittedName>
</protein>
<gene>
    <name evidence="4" type="ORF">H8S18_06175</name>
</gene>
<name>A0ABR7EDR2_9FIRM</name>
<keyword evidence="2" id="KW-0732">Signal</keyword>
<dbReference type="InterPro" id="IPR050248">
    <property type="entry name" value="Polysacc_deacetylase_ArnD"/>
</dbReference>
<dbReference type="EMBL" id="JACOON010000003">
    <property type="protein sequence ID" value="MBC5647917.1"/>
    <property type="molecule type" value="Genomic_DNA"/>
</dbReference>
<dbReference type="Gene3D" id="3.20.20.370">
    <property type="entry name" value="Glycoside hydrolase/deacetylase"/>
    <property type="match status" value="1"/>
</dbReference>
<feature type="domain" description="NodB homology" evidence="3">
    <location>
        <begin position="135"/>
        <end position="315"/>
    </location>
</feature>
<dbReference type="InterPro" id="IPR011330">
    <property type="entry name" value="Glyco_hydro/deAcase_b/a-brl"/>
</dbReference>
<dbReference type="Pfam" id="PF01522">
    <property type="entry name" value="Polysacc_deac_1"/>
    <property type="match status" value="1"/>
</dbReference>
<dbReference type="RefSeq" id="WP_186857446.1">
    <property type="nucleotide sequence ID" value="NZ_JACOON010000003.1"/>
</dbReference>
<feature type="chain" id="PRO_5047169878" evidence="2">
    <location>
        <begin position="21"/>
        <end position="318"/>
    </location>
</feature>
<evidence type="ECO:0000256" key="2">
    <source>
        <dbReference type="SAM" id="SignalP"/>
    </source>
</evidence>
<feature type="compositionally biased region" description="Pro residues" evidence="1">
    <location>
        <begin position="48"/>
        <end position="75"/>
    </location>
</feature>
<dbReference type="InterPro" id="IPR002509">
    <property type="entry name" value="NODB_dom"/>
</dbReference>
<sequence>MKRFLFSVSCFLMISGIVFTGCAQVPNAGTSVNTPSFAIASATAPSSAPSPVPAPSPSPSPSPTPVPSITPAPVPAKTPIEELSIDYEAISLLDGTKNGWGQGLEKDSLNRPTGALSAQEAYGKYDARFIMPEEPKFYLTFDEGYENGNTAAILDVLKEKDQKATFFVTYSYVRDNPALVQRMIDEGHVIGNHSVRHLSMPDLTLEEARDEIVTLHTFMRDTYGIEMTVFRPPMGEYSQQTLALAQALGYKSAFWSFAYYDYEPDDQMGPEAALAKITENIHPGELVLLHAVSTDNTAILSSLIDTLRGQGYEILPLQ</sequence>
<feature type="signal peptide" evidence="2">
    <location>
        <begin position="1"/>
        <end position="20"/>
    </location>
</feature>
<dbReference type="PROSITE" id="PS51257">
    <property type="entry name" value="PROKAR_LIPOPROTEIN"/>
    <property type="match status" value="1"/>
</dbReference>
<accession>A0ABR7EDR2</accession>
<reference evidence="4 5" key="1">
    <citation type="submission" date="2020-08" db="EMBL/GenBank/DDBJ databases">
        <title>Genome public.</title>
        <authorList>
            <person name="Liu C."/>
            <person name="Sun Q."/>
        </authorList>
    </citation>
    <scope>NUCLEOTIDE SEQUENCE [LARGE SCALE GENOMIC DNA]</scope>
    <source>
        <strain evidence="4 5">NSJ-35</strain>
    </source>
</reference>
<proteinExistence type="predicted"/>
<dbReference type="PANTHER" id="PTHR10587:SF78">
    <property type="entry name" value="PEPTIDOGLYCAN-N-ACETYLMURAMIC ACID DEACETYLASE PDAA"/>
    <property type="match status" value="1"/>
</dbReference>
<organism evidence="4 5">
    <name type="scientific">Christensenella tenuis</name>
    <dbReference type="NCBI Taxonomy" id="2763033"/>
    <lineage>
        <taxon>Bacteria</taxon>
        <taxon>Bacillati</taxon>
        <taxon>Bacillota</taxon>
        <taxon>Clostridia</taxon>
        <taxon>Christensenellales</taxon>
        <taxon>Christensenellaceae</taxon>
        <taxon>Christensenella</taxon>
    </lineage>
</organism>
<evidence type="ECO:0000313" key="4">
    <source>
        <dbReference type="EMBL" id="MBC5647917.1"/>
    </source>
</evidence>
<dbReference type="PROSITE" id="PS51677">
    <property type="entry name" value="NODB"/>
    <property type="match status" value="1"/>
</dbReference>
<comment type="caution">
    <text evidence="4">The sequence shown here is derived from an EMBL/GenBank/DDBJ whole genome shotgun (WGS) entry which is preliminary data.</text>
</comment>
<dbReference type="Proteomes" id="UP000606889">
    <property type="component" value="Unassembled WGS sequence"/>
</dbReference>
<evidence type="ECO:0000313" key="5">
    <source>
        <dbReference type="Proteomes" id="UP000606889"/>
    </source>
</evidence>
<dbReference type="SUPFAM" id="SSF88713">
    <property type="entry name" value="Glycoside hydrolase/deacetylase"/>
    <property type="match status" value="1"/>
</dbReference>
<dbReference type="PANTHER" id="PTHR10587">
    <property type="entry name" value="GLYCOSYL TRANSFERASE-RELATED"/>
    <property type="match status" value="1"/>
</dbReference>
<evidence type="ECO:0000256" key="1">
    <source>
        <dbReference type="SAM" id="MobiDB-lite"/>
    </source>
</evidence>
<evidence type="ECO:0000259" key="3">
    <source>
        <dbReference type="PROSITE" id="PS51677"/>
    </source>
</evidence>